<feature type="signal peptide" evidence="3">
    <location>
        <begin position="1"/>
        <end position="32"/>
    </location>
</feature>
<evidence type="ECO:0000313" key="4">
    <source>
        <dbReference type="EMBL" id="NBE51334.1"/>
    </source>
</evidence>
<feature type="region of interest" description="Disordered" evidence="1">
    <location>
        <begin position="34"/>
        <end position="53"/>
    </location>
</feature>
<feature type="chain" id="PRO_5037724473" description="Tat pathway signal sequence domain protein" evidence="3">
    <location>
        <begin position="33"/>
        <end position="114"/>
    </location>
</feature>
<name>A0A964ULI5_9ACTN</name>
<evidence type="ECO:0000256" key="3">
    <source>
        <dbReference type="SAM" id="SignalP"/>
    </source>
</evidence>
<evidence type="ECO:0008006" key="6">
    <source>
        <dbReference type="Google" id="ProtNLM"/>
    </source>
</evidence>
<sequence>MRATRRTIRTATVAAVTGAVAALALPTGTALAAAPTSAPETSAQTSAQTSAAKVTLPEGRIARLMDRGGVRAGAEDSGTERRIGSAPLVAAGGGMAALGSASLAFAVLRRRPSA</sequence>
<keyword evidence="2" id="KW-0472">Membrane</keyword>
<dbReference type="AlphaFoldDB" id="A0A964ULI5"/>
<feature type="transmembrane region" description="Helical" evidence="2">
    <location>
        <begin position="88"/>
        <end position="108"/>
    </location>
</feature>
<evidence type="ECO:0000256" key="1">
    <source>
        <dbReference type="SAM" id="MobiDB-lite"/>
    </source>
</evidence>
<reference evidence="4" key="1">
    <citation type="submission" date="2020-01" db="EMBL/GenBank/DDBJ databases">
        <title>Whole-genome analyses of novel actinobacteria.</title>
        <authorList>
            <person name="Sahin N."/>
        </authorList>
    </citation>
    <scope>NUCLEOTIDE SEQUENCE</scope>
    <source>
        <strain evidence="4">YC537</strain>
    </source>
</reference>
<protein>
    <recommendedName>
        <fullName evidence="6">Tat pathway signal sequence domain protein</fullName>
    </recommendedName>
</protein>
<proteinExistence type="predicted"/>
<dbReference type="EMBL" id="JAAAHS010000036">
    <property type="protein sequence ID" value="NBE51334.1"/>
    <property type="molecule type" value="Genomic_DNA"/>
</dbReference>
<evidence type="ECO:0000256" key="2">
    <source>
        <dbReference type="SAM" id="Phobius"/>
    </source>
</evidence>
<gene>
    <name evidence="4" type="ORF">GUY60_07835</name>
</gene>
<keyword evidence="5" id="KW-1185">Reference proteome</keyword>
<accession>A0A964ULI5</accession>
<dbReference type="RefSeq" id="WP_161695222.1">
    <property type="nucleotide sequence ID" value="NZ_JAAAHS010000036.1"/>
</dbReference>
<feature type="compositionally biased region" description="Low complexity" evidence="1">
    <location>
        <begin position="34"/>
        <end position="52"/>
    </location>
</feature>
<dbReference type="Proteomes" id="UP000598297">
    <property type="component" value="Unassembled WGS sequence"/>
</dbReference>
<keyword evidence="3" id="KW-0732">Signal</keyword>
<keyword evidence="2" id="KW-0812">Transmembrane</keyword>
<evidence type="ECO:0000313" key="5">
    <source>
        <dbReference type="Proteomes" id="UP000598297"/>
    </source>
</evidence>
<keyword evidence="2" id="KW-1133">Transmembrane helix</keyword>
<comment type="caution">
    <text evidence="4">The sequence shown here is derived from an EMBL/GenBank/DDBJ whole genome shotgun (WGS) entry which is preliminary data.</text>
</comment>
<organism evidence="4 5">
    <name type="scientific">Streptomyces boluensis</name>
    <dbReference type="NCBI Taxonomy" id="1775135"/>
    <lineage>
        <taxon>Bacteria</taxon>
        <taxon>Bacillati</taxon>
        <taxon>Actinomycetota</taxon>
        <taxon>Actinomycetes</taxon>
        <taxon>Kitasatosporales</taxon>
        <taxon>Streptomycetaceae</taxon>
        <taxon>Streptomyces</taxon>
    </lineage>
</organism>